<dbReference type="SUPFAM" id="SSF55785">
    <property type="entry name" value="PYP-like sensor domain (PAS domain)"/>
    <property type="match status" value="3"/>
</dbReference>
<protein>
    <recommendedName>
        <fullName evidence="2">histidine kinase</fullName>
        <ecNumber evidence="2">2.7.13.3</ecNumber>
    </recommendedName>
</protein>
<dbReference type="CDD" id="cd00130">
    <property type="entry name" value="PAS"/>
    <property type="match status" value="3"/>
</dbReference>
<dbReference type="Pfam" id="PF08447">
    <property type="entry name" value="PAS_3"/>
    <property type="match status" value="3"/>
</dbReference>
<keyword evidence="3" id="KW-0597">Phosphoprotein</keyword>
<comment type="catalytic activity">
    <reaction evidence="1">
        <text>ATP + protein L-histidine = ADP + protein N-phospho-L-histidine.</text>
        <dbReference type="EC" id="2.7.13.3"/>
    </reaction>
</comment>
<dbReference type="CDD" id="cd00082">
    <property type="entry name" value="HisKA"/>
    <property type="match status" value="1"/>
</dbReference>
<dbReference type="Gene3D" id="2.10.70.100">
    <property type="match status" value="1"/>
</dbReference>
<name>A0AAV3XPM9_9CYAN</name>
<dbReference type="NCBIfam" id="TIGR00229">
    <property type="entry name" value="sensory_box"/>
    <property type="match status" value="2"/>
</dbReference>
<feature type="domain" description="PAS" evidence="10">
    <location>
        <begin position="170"/>
        <end position="242"/>
    </location>
</feature>
<sequence>MQFTDRLLNFPCLEQVIDRSPLIVGPNTSVIDAIDLMIKARRNICQVSNSNSSPDLTPSSPTTTSCVLVVEESQLLGVFTERDVVRLTAASVDLSGVAIAKVMTREVITLTLSNYDNILTVLSLLRQYQIRHLPILDERGQLVGIVTPESILDLSPKAHELQRIEESLLEGETYRLLFEHNPQPMWVYDLETLAFLAVNQAAIHHYGYSKDEFLAMTIADIRPPEDIPVLQEKVANLAVEGYANSGLWRHQKKDGTIIDVEVTSNALTFLGRPARFVLVTDVTERQLAEKSLRQSEDKYRRISELTSDFIYSCYVTPSGAIIDEWATANLSRITGYTFEELPGGENGWLNLVYPEDLLVVRQFINERISTNQAGSLEYRIVTKQGEIRWICDRIQPEWDDGEGRVVRLLGATEDITSRKQAEAALRENNDRLTLALELAKIGSWDWNMLTNETIWTSYHETIFGYEPGTPRRSFTDWFNRIHPQDIPQIKASAKAAIASRQDLECEYRVVWPDGSIHWVDSLGRFYYNALGEPTRMVGVLYDISDRKIAQEALHNSQEQLQSAIAELTRSNKELEQFAYAASHDLQEPLRKINSFAELLAHDYRQQLDEIADKYIDYITDGATRMQALIEDLLIYSRVGRQVLNKQPTDLNTVGSQVIIDLSFAISENNAIITTTPLPTLSANPVQMAQLFQNLIANGIKFRRECPPEIHIAATLQKQQWLISVQDNGIGIKPEYIERIFAIFQRLHSRSRYPGNGIGLALCRKIVERHGGQIWLESEPGKGTIFYFTIPA</sequence>
<dbReference type="Gene3D" id="3.10.580.10">
    <property type="entry name" value="CBS-domain"/>
    <property type="match status" value="1"/>
</dbReference>
<dbReference type="InterPro" id="IPR046342">
    <property type="entry name" value="CBS_dom_sf"/>
</dbReference>
<feature type="domain" description="CBS" evidence="12">
    <location>
        <begin position="103"/>
        <end position="161"/>
    </location>
</feature>
<dbReference type="AlphaFoldDB" id="A0AAV3XPM9"/>
<dbReference type="InterPro" id="IPR000644">
    <property type="entry name" value="CBS_dom"/>
</dbReference>
<dbReference type="InterPro" id="IPR004358">
    <property type="entry name" value="Sig_transdc_His_kin-like_C"/>
</dbReference>
<dbReference type="Proteomes" id="UP001050975">
    <property type="component" value="Unassembled WGS sequence"/>
</dbReference>
<dbReference type="Pfam" id="PF00571">
    <property type="entry name" value="CBS"/>
    <property type="match status" value="2"/>
</dbReference>
<feature type="domain" description="PAS" evidence="10">
    <location>
        <begin position="327"/>
        <end position="371"/>
    </location>
</feature>
<dbReference type="SMART" id="SM00387">
    <property type="entry name" value="HATPase_c"/>
    <property type="match status" value="1"/>
</dbReference>
<dbReference type="EC" id="2.7.13.3" evidence="2"/>
<dbReference type="InterPro" id="IPR013655">
    <property type="entry name" value="PAS_fold_3"/>
</dbReference>
<evidence type="ECO:0000259" key="9">
    <source>
        <dbReference type="PROSITE" id="PS50109"/>
    </source>
</evidence>
<dbReference type="PANTHER" id="PTHR43304:SF1">
    <property type="entry name" value="PAC DOMAIN-CONTAINING PROTEIN"/>
    <property type="match status" value="1"/>
</dbReference>
<feature type="domain" description="PAC" evidence="11">
    <location>
        <begin position="503"/>
        <end position="555"/>
    </location>
</feature>
<dbReference type="SMART" id="SM00116">
    <property type="entry name" value="CBS"/>
    <property type="match status" value="2"/>
</dbReference>
<dbReference type="EMBL" id="BLAY01000263">
    <property type="protein sequence ID" value="GET43865.1"/>
    <property type="molecule type" value="Genomic_DNA"/>
</dbReference>
<feature type="coiled-coil region" evidence="8">
    <location>
        <begin position="546"/>
        <end position="577"/>
    </location>
</feature>
<dbReference type="SMART" id="SM00388">
    <property type="entry name" value="HisKA"/>
    <property type="match status" value="1"/>
</dbReference>
<dbReference type="PRINTS" id="PR00344">
    <property type="entry name" value="BCTRLSENSOR"/>
</dbReference>
<dbReference type="InterPro" id="IPR052162">
    <property type="entry name" value="Sensor_kinase/Photoreceptor"/>
</dbReference>
<keyword evidence="4" id="KW-0808">Transferase</keyword>
<keyword evidence="14" id="KW-1185">Reference proteome</keyword>
<dbReference type="InterPro" id="IPR003594">
    <property type="entry name" value="HATPase_dom"/>
</dbReference>
<accession>A0AAV3XPM9</accession>
<evidence type="ECO:0000256" key="8">
    <source>
        <dbReference type="SAM" id="Coils"/>
    </source>
</evidence>
<organism evidence="13 14">
    <name type="scientific">Microseira wollei NIES-4236</name>
    <dbReference type="NCBI Taxonomy" id="2530354"/>
    <lineage>
        <taxon>Bacteria</taxon>
        <taxon>Bacillati</taxon>
        <taxon>Cyanobacteriota</taxon>
        <taxon>Cyanophyceae</taxon>
        <taxon>Oscillatoriophycideae</taxon>
        <taxon>Aerosakkonematales</taxon>
        <taxon>Aerosakkonemataceae</taxon>
        <taxon>Microseira</taxon>
    </lineage>
</organism>
<evidence type="ECO:0000313" key="13">
    <source>
        <dbReference type="EMBL" id="GET43865.1"/>
    </source>
</evidence>
<dbReference type="Gene3D" id="3.30.565.10">
    <property type="entry name" value="Histidine kinase-like ATPase, C-terminal domain"/>
    <property type="match status" value="1"/>
</dbReference>
<dbReference type="SMART" id="SM00091">
    <property type="entry name" value="PAS"/>
    <property type="match status" value="3"/>
</dbReference>
<dbReference type="InterPro" id="IPR000700">
    <property type="entry name" value="PAS-assoc_C"/>
</dbReference>
<feature type="domain" description="PAC" evidence="11">
    <location>
        <begin position="374"/>
        <end position="427"/>
    </location>
</feature>
<dbReference type="InterPro" id="IPR001610">
    <property type="entry name" value="PAC"/>
</dbReference>
<evidence type="ECO:0000259" key="12">
    <source>
        <dbReference type="PROSITE" id="PS51371"/>
    </source>
</evidence>
<dbReference type="Gene3D" id="1.10.287.130">
    <property type="match status" value="1"/>
</dbReference>
<dbReference type="InterPro" id="IPR035965">
    <property type="entry name" value="PAS-like_dom_sf"/>
</dbReference>
<dbReference type="SUPFAM" id="SSF55874">
    <property type="entry name" value="ATPase domain of HSP90 chaperone/DNA topoisomerase II/histidine kinase"/>
    <property type="match status" value="1"/>
</dbReference>
<reference evidence="13" key="1">
    <citation type="submission" date="2019-10" db="EMBL/GenBank/DDBJ databases">
        <title>Draft genome sequece of Microseira wollei NIES-4236.</title>
        <authorList>
            <person name="Yamaguchi H."/>
            <person name="Suzuki S."/>
            <person name="Kawachi M."/>
        </authorList>
    </citation>
    <scope>NUCLEOTIDE SEQUENCE</scope>
    <source>
        <strain evidence="13">NIES-4236</strain>
    </source>
</reference>
<evidence type="ECO:0000256" key="5">
    <source>
        <dbReference type="ARBA" id="ARBA00022777"/>
    </source>
</evidence>
<keyword evidence="6" id="KW-0902">Two-component regulatory system</keyword>
<evidence type="ECO:0000256" key="7">
    <source>
        <dbReference type="PROSITE-ProRule" id="PRU00703"/>
    </source>
</evidence>
<dbReference type="FunFam" id="3.30.565.10:FF:000006">
    <property type="entry name" value="Sensor histidine kinase WalK"/>
    <property type="match status" value="1"/>
</dbReference>
<evidence type="ECO:0000256" key="3">
    <source>
        <dbReference type="ARBA" id="ARBA00022553"/>
    </source>
</evidence>
<dbReference type="PROSITE" id="PS50112">
    <property type="entry name" value="PAS"/>
    <property type="match status" value="2"/>
</dbReference>
<dbReference type="InterPro" id="IPR036890">
    <property type="entry name" value="HATPase_C_sf"/>
</dbReference>
<comment type="caution">
    <text evidence="13">The sequence shown here is derived from an EMBL/GenBank/DDBJ whole genome shotgun (WGS) entry which is preliminary data.</text>
</comment>
<evidence type="ECO:0000256" key="2">
    <source>
        <dbReference type="ARBA" id="ARBA00012438"/>
    </source>
</evidence>
<dbReference type="PROSITE" id="PS50113">
    <property type="entry name" value="PAC"/>
    <property type="match status" value="2"/>
</dbReference>
<evidence type="ECO:0000256" key="1">
    <source>
        <dbReference type="ARBA" id="ARBA00000085"/>
    </source>
</evidence>
<evidence type="ECO:0000259" key="11">
    <source>
        <dbReference type="PROSITE" id="PS50113"/>
    </source>
</evidence>
<dbReference type="CDD" id="cd04620">
    <property type="entry name" value="CBS_two-component_sensor_histidine_kinase_repeat1"/>
    <property type="match status" value="1"/>
</dbReference>
<proteinExistence type="predicted"/>
<feature type="domain" description="Histidine kinase" evidence="9">
    <location>
        <begin position="580"/>
        <end position="791"/>
    </location>
</feature>
<dbReference type="Gene3D" id="3.30.450.20">
    <property type="entry name" value="PAS domain"/>
    <property type="match status" value="3"/>
</dbReference>
<keyword evidence="8" id="KW-0175">Coiled coil</keyword>
<dbReference type="PANTHER" id="PTHR43304">
    <property type="entry name" value="PHYTOCHROME-LIKE PROTEIN CPH1"/>
    <property type="match status" value="1"/>
</dbReference>
<keyword evidence="7" id="KW-0129">CBS domain</keyword>
<feature type="domain" description="CBS" evidence="12">
    <location>
        <begin position="17"/>
        <end position="94"/>
    </location>
</feature>
<gene>
    <name evidence="13" type="ORF">MiSe_86910</name>
</gene>
<dbReference type="PROSITE" id="PS50109">
    <property type="entry name" value="HIS_KIN"/>
    <property type="match status" value="1"/>
</dbReference>
<dbReference type="SUPFAM" id="SSF54631">
    <property type="entry name" value="CBS-domain pair"/>
    <property type="match status" value="1"/>
</dbReference>
<dbReference type="Pfam" id="PF00512">
    <property type="entry name" value="HisKA"/>
    <property type="match status" value="1"/>
</dbReference>
<keyword evidence="5 13" id="KW-0418">Kinase</keyword>
<evidence type="ECO:0000313" key="14">
    <source>
        <dbReference type="Proteomes" id="UP001050975"/>
    </source>
</evidence>
<dbReference type="PROSITE" id="PS51371">
    <property type="entry name" value="CBS"/>
    <property type="match status" value="2"/>
</dbReference>
<dbReference type="InterPro" id="IPR036097">
    <property type="entry name" value="HisK_dim/P_sf"/>
</dbReference>
<dbReference type="Pfam" id="PF02518">
    <property type="entry name" value="HATPase_c"/>
    <property type="match status" value="1"/>
</dbReference>
<dbReference type="InterPro" id="IPR003661">
    <property type="entry name" value="HisK_dim/P_dom"/>
</dbReference>
<dbReference type="GO" id="GO:0000155">
    <property type="term" value="F:phosphorelay sensor kinase activity"/>
    <property type="evidence" value="ECO:0007669"/>
    <property type="project" value="InterPro"/>
</dbReference>
<dbReference type="InterPro" id="IPR000014">
    <property type="entry name" value="PAS"/>
</dbReference>
<dbReference type="RefSeq" id="WP_226593104.1">
    <property type="nucleotide sequence ID" value="NZ_BLAY01000263.1"/>
</dbReference>
<evidence type="ECO:0000259" key="10">
    <source>
        <dbReference type="PROSITE" id="PS50112"/>
    </source>
</evidence>
<evidence type="ECO:0000256" key="4">
    <source>
        <dbReference type="ARBA" id="ARBA00022679"/>
    </source>
</evidence>
<dbReference type="InterPro" id="IPR005467">
    <property type="entry name" value="His_kinase_dom"/>
</dbReference>
<evidence type="ECO:0000256" key="6">
    <source>
        <dbReference type="ARBA" id="ARBA00023012"/>
    </source>
</evidence>
<dbReference type="SMART" id="SM00086">
    <property type="entry name" value="PAC"/>
    <property type="match status" value="3"/>
</dbReference>
<dbReference type="SUPFAM" id="SSF47384">
    <property type="entry name" value="Homodimeric domain of signal transducing histidine kinase"/>
    <property type="match status" value="1"/>
</dbReference>